<dbReference type="PIRSF" id="PIRSF006603">
    <property type="entry name" value="DinF"/>
    <property type="match status" value="1"/>
</dbReference>
<accession>A0A4Q0U7J9</accession>
<keyword evidence="3" id="KW-0050">Antiport</keyword>
<dbReference type="Proteomes" id="UP000711407">
    <property type="component" value="Unassembled WGS sequence"/>
</dbReference>
<evidence type="ECO:0000256" key="5">
    <source>
        <dbReference type="ARBA" id="ARBA00022692"/>
    </source>
</evidence>
<keyword evidence="4" id="KW-1003">Cell membrane</keyword>
<keyword evidence="8" id="KW-0472">Membrane</keyword>
<organism evidence="10 11">
    <name type="scientific">Candidatus Amulumruptor caecigallinarius</name>
    <dbReference type="NCBI Taxonomy" id="2109911"/>
    <lineage>
        <taxon>Bacteria</taxon>
        <taxon>Pseudomonadati</taxon>
        <taxon>Bacteroidota</taxon>
        <taxon>Bacteroidia</taxon>
        <taxon>Bacteroidales</taxon>
        <taxon>Muribaculaceae</taxon>
        <taxon>Candidatus Amulumruptor</taxon>
    </lineage>
</organism>
<dbReference type="InterPro" id="IPR048279">
    <property type="entry name" value="MdtK-like"/>
</dbReference>
<dbReference type="PANTHER" id="PTHR43298:SF2">
    <property type="entry name" value="FMN_FAD EXPORTER YEEO-RELATED"/>
    <property type="match status" value="1"/>
</dbReference>
<comment type="caution">
    <text evidence="10">The sequence shown here is derived from an EMBL/GenBank/DDBJ whole genome shotgun (WGS) entry which is preliminary data.</text>
</comment>
<dbReference type="AlphaFoldDB" id="A0A4Q0U7J9"/>
<keyword evidence="6" id="KW-1133">Transmembrane helix</keyword>
<dbReference type="GO" id="GO:0042910">
    <property type="term" value="F:xenobiotic transmembrane transporter activity"/>
    <property type="evidence" value="ECO:0007669"/>
    <property type="project" value="InterPro"/>
</dbReference>
<reference evidence="10" key="1">
    <citation type="journal article" date="2021" name="PeerJ">
        <title>Extensive microbial diversity within the chicken gut microbiome revealed by metagenomics and culture.</title>
        <authorList>
            <person name="Gilroy R."/>
            <person name="Ravi A."/>
            <person name="Getino M."/>
            <person name="Pursley I."/>
            <person name="Horton D.L."/>
            <person name="Alikhan N.F."/>
            <person name="Baker D."/>
            <person name="Gharbi K."/>
            <person name="Hall N."/>
            <person name="Watson M."/>
            <person name="Adriaenssens E.M."/>
            <person name="Foster-Nyarko E."/>
            <person name="Jarju S."/>
            <person name="Secka A."/>
            <person name="Antonio M."/>
            <person name="Oren A."/>
            <person name="Chaudhuri R.R."/>
            <person name="La Ragione R."/>
            <person name="Hildebrand F."/>
            <person name="Pallen M.J."/>
        </authorList>
    </citation>
    <scope>NUCLEOTIDE SEQUENCE</scope>
    <source>
        <strain evidence="10">4100</strain>
    </source>
</reference>
<evidence type="ECO:0000313" key="11">
    <source>
        <dbReference type="Proteomes" id="UP000711407"/>
    </source>
</evidence>
<dbReference type="NCBIfam" id="TIGR00797">
    <property type="entry name" value="matE"/>
    <property type="match status" value="1"/>
</dbReference>
<evidence type="ECO:0000256" key="3">
    <source>
        <dbReference type="ARBA" id="ARBA00022449"/>
    </source>
</evidence>
<dbReference type="Pfam" id="PF01554">
    <property type="entry name" value="MatE"/>
    <property type="match status" value="2"/>
</dbReference>
<dbReference type="CDD" id="cd13138">
    <property type="entry name" value="MATE_yoeA_like"/>
    <property type="match status" value="1"/>
</dbReference>
<keyword evidence="5" id="KW-0812">Transmembrane</keyword>
<evidence type="ECO:0000256" key="4">
    <source>
        <dbReference type="ARBA" id="ARBA00022475"/>
    </source>
</evidence>
<gene>
    <name evidence="10" type="ORF">K8V47_06805</name>
</gene>
<dbReference type="InterPro" id="IPR002528">
    <property type="entry name" value="MATE_fam"/>
</dbReference>
<evidence type="ECO:0000256" key="7">
    <source>
        <dbReference type="ARBA" id="ARBA00023065"/>
    </source>
</evidence>
<evidence type="ECO:0000256" key="9">
    <source>
        <dbReference type="ARBA" id="ARBA00031636"/>
    </source>
</evidence>
<name>A0A4Q0U7J9_9BACT</name>
<keyword evidence="2" id="KW-0813">Transport</keyword>
<dbReference type="InterPro" id="IPR050222">
    <property type="entry name" value="MATE_MdtK"/>
</dbReference>
<sequence length="458" mass="49898">MKEGIQKSSQMDMLHGPLWGKIFMFTMPLIASGILQQSFNAVDVAMVGHYSSSEAIAAVGSNGPIISILVNLFLGIAVGANVVIANYLGHRDHNAVRRSISTVAVIALLSGLLLLVMGVCLARPILEAMSAPPDVIDLATTYLRIYFCGMPFAMIYNFGSAIMRSVGDTKLPFYSLLVATVCNFVLDWVFVAVFDFGVSGVAWATVIANGVNAAIIVYFLTREPEPVTLHLGRWTLHGSDFRKMLQIGIPAGLQGMVFSISNIFIQSAINKFGSDAIAGSAAALTYEVYCYYIIAGFCAAAIAFAGQNYGAGNTDRCRKVVGICMVYSVVLCGLTNLLITWQGSVCLSVFTSDPEVVEFGLIRFHTVLVMQCLASSYEVSGSYMRALGYSMTPMVLTIFGTCVLRLVWIYTYAMKYRSFEVLMNIYPITWIITGIMVITAAVIVQRRAFRKLRPAEVN</sequence>
<evidence type="ECO:0000256" key="8">
    <source>
        <dbReference type="ARBA" id="ARBA00023136"/>
    </source>
</evidence>
<evidence type="ECO:0000256" key="2">
    <source>
        <dbReference type="ARBA" id="ARBA00022448"/>
    </source>
</evidence>
<evidence type="ECO:0000256" key="6">
    <source>
        <dbReference type="ARBA" id="ARBA00022989"/>
    </source>
</evidence>
<dbReference type="EMBL" id="DYXT01000034">
    <property type="protein sequence ID" value="HJE39447.1"/>
    <property type="molecule type" value="Genomic_DNA"/>
</dbReference>
<evidence type="ECO:0000313" key="10">
    <source>
        <dbReference type="EMBL" id="HJE39447.1"/>
    </source>
</evidence>
<dbReference type="GO" id="GO:0005886">
    <property type="term" value="C:plasma membrane"/>
    <property type="evidence" value="ECO:0007669"/>
    <property type="project" value="UniProtKB-SubCell"/>
</dbReference>
<evidence type="ECO:0000256" key="1">
    <source>
        <dbReference type="ARBA" id="ARBA00004651"/>
    </source>
</evidence>
<protein>
    <recommendedName>
        <fullName evidence="9">Multidrug-efflux transporter</fullName>
    </recommendedName>
</protein>
<comment type="subcellular location">
    <subcellularLocation>
        <location evidence="1">Cell membrane</location>
        <topology evidence="1">Multi-pass membrane protein</topology>
    </subcellularLocation>
</comment>
<dbReference type="GO" id="GO:0006811">
    <property type="term" value="P:monoatomic ion transport"/>
    <property type="evidence" value="ECO:0007669"/>
    <property type="project" value="UniProtKB-KW"/>
</dbReference>
<dbReference type="GO" id="GO:0015297">
    <property type="term" value="F:antiporter activity"/>
    <property type="evidence" value="ECO:0007669"/>
    <property type="project" value="UniProtKB-KW"/>
</dbReference>
<reference evidence="10" key="2">
    <citation type="submission" date="2021-09" db="EMBL/GenBank/DDBJ databases">
        <authorList>
            <person name="Gilroy R."/>
        </authorList>
    </citation>
    <scope>NUCLEOTIDE SEQUENCE</scope>
    <source>
        <strain evidence="10">4100</strain>
    </source>
</reference>
<keyword evidence="7" id="KW-0406">Ion transport</keyword>
<dbReference type="PANTHER" id="PTHR43298">
    <property type="entry name" value="MULTIDRUG RESISTANCE PROTEIN NORM-RELATED"/>
    <property type="match status" value="1"/>
</dbReference>
<proteinExistence type="predicted"/>